<dbReference type="Gene3D" id="3.40.50.300">
    <property type="entry name" value="P-loop containing nucleotide triphosphate hydrolases"/>
    <property type="match status" value="1"/>
</dbReference>
<dbReference type="SUPFAM" id="SSF51735">
    <property type="entry name" value="NAD(P)-binding Rossmann-fold domains"/>
    <property type="match status" value="1"/>
</dbReference>
<evidence type="ECO:0000259" key="5">
    <source>
        <dbReference type="Pfam" id="PF08501"/>
    </source>
</evidence>
<evidence type="ECO:0000313" key="6">
    <source>
        <dbReference type="EMBL" id="CAK7218553.1"/>
    </source>
</evidence>
<dbReference type="Pfam" id="PF08501">
    <property type="entry name" value="Shikimate_dh_N"/>
    <property type="match status" value="1"/>
</dbReference>
<dbReference type="Pfam" id="PF01202">
    <property type="entry name" value="SKI"/>
    <property type="match status" value="1"/>
</dbReference>
<dbReference type="EMBL" id="CAWUHB010000015">
    <property type="protein sequence ID" value="CAK7218553.1"/>
    <property type="molecule type" value="Genomic_DNA"/>
</dbReference>
<dbReference type="InterPro" id="IPR046346">
    <property type="entry name" value="Aminoacid_DH-like_N_sf"/>
</dbReference>
<comment type="caution">
    <text evidence="6">The sequence shown here is derived from an EMBL/GenBank/DDBJ whole genome shotgun (WGS) entry which is preliminary data.</text>
</comment>
<evidence type="ECO:0008006" key="8">
    <source>
        <dbReference type="Google" id="ProtNLM"/>
    </source>
</evidence>
<dbReference type="InterPro" id="IPR006151">
    <property type="entry name" value="Shikm_DH/Glu-tRNA_Rdtase"/>
</dbReference>
<proteinExistence type="inferred from homology"/>
<feature type="domain" description="Shikimate dehydrogenase substrate binding N-terminal" evidence="5">
    <location>
        <begin position="513"/>
        <end position="598"/>
    </location>
</feature>
<dbReference type="SUPFAM" id="SSF51569">
    <property type="entry name" value="Aldolase"/>
    <property type="match status" value="1"/>
</dbReference>
<feature type="domain" description="Quinate/shikimate 5-dehydrogenase/glutamyl-tRNA reductase" evidence="4">
    <location>
        <begin position="651"/>
        <end position="699"/>
    </location>
</feature>
<protein>
    <recommendedName>
        <fullName evidence="8">Quinate repressor protein</fullName>
    </recommendedName>
</protein>
<dbReference type="Gene3D" id="3.40.50.720">
    <property type="entry name" value="NAD(P)-binding Rossmann-like Domain"/>
    <property type="match status" value="1"/>
</dbReference>
<dbReference type="Pfam" id="PF01487">
    <property type="entry name" value="DHquinase_I"/>
    <property type="match status" value="1"/>
</dbReference>
<evidence type="ECO:0000313" key="7">
    <source>
        <dbReference type="Proteomes" id="UP001642405"/>
    </source>
</evidence>
<feature type="region of interest" description="Disordered" evidence="3">
    <location>
        <begin position="168"/>
        <end position="219"/>
    </location>
</feature>
<evidence type="ECO:0000256" key="1">
    <source>
        <dbReference type="ARBA" id="ARBA00006477"/>
    </source>
</evidence>
<dbReference type="InterPro" id="IPR013708">
    <property type="entry name" value="Shikimate_DH-bd_N"/>
</dbReference>
<name>A0ABP0BFY5_9PEZI</name>
<dbReference type="SUPFAM" id="SSF52540">
    <property type="entry name" value="P-loop containing nucleoside triphosphate hydrolases"/>
    <property type="match status" value="1"/>
</dbReference>
<dbReference type="InterPro" id="IPR001381">
    <property type="entry name" value="DHquinase_I"/>
</dbReference>
<evidence type="ECO:0000259" key="4">
    <source>
        <dbReference type="Pfam" id="PF01488"/>
    </source>
</evidence>
<keyword evidence="7" id="KW-1185">Reference proteome</keyword>
<feature type="compositionally biased region" description="Low complexity" evidence="3">
    <location>
        <begin position="198"/>
        <end position="217"/>
    </location>
</feature>
<dbReference type="PANTHER" id="PTHR21090:SF17">
    <property type="entry name" value="QUINATE REPRESSOR PROTEIN"/>
    <property type="match status" value="1"/>
</dbReference>
<feature type="compositionally biased region" description="Low complexity" evidence="3">
    <location>
        <begin position="168"/>
        <end position="182"/>
    </location>
</feature>
<evidence type="ECO:0000256" key="3">
    <source>
        <dbReference type="SAM" id="MobiDB-lite"/>
    </source>
</evidence>
<dbReference type="Gene3D" id="3.40.50.10860">
    <property type="entry name" value="Leucine Dehydrogenase, chain A, domain 1"/>
    <property type="match status" value="1"/>
</dbReference>
<dbReference type="InterPro" id="IPR013785">
    <property type="entry name" value="Aldolase_TIM"/>
</dbReference>
<comment type="similarity">
    <text evidence="2">In the N-terminal section; belongs to the shikimate kinase family.</text>
</comment>
<comment type="similarity">
    <text evidence="1">In the 2nd section; belongs to the type-I 3-dehydroquinase family.</text>
</comment>
<dbReference type="PANTHER" id="PTHR21090">
    <property type="entry name" value="AROM/DEHYDROQUINATE SYNTHASE"/>
    <property type="match status" value="1"/>
</dbReference>
<dbReference type="InterPro" id="IPR036291">
    <property type="entry name" value="NAD(P)-bd_dom_sf"/>
</dbReference>
<dbReference type="Gene3D" id="3.20.20.70">
    <property type="entry name" value="Aldolase class I"/>
    <property type="match status" value="1"/>
</dbReference>
<dbReference type="CDD" id="cd01065">
    <property type="entry name" value="NAD_bind_Shikimate_DH"/>
    <property type="match status" value="1"/>
</dbReference>
<dbReference type="InterPro" id="IPR027417">
    <property type="entry name" value="P-loop_NTPase"/>
</dbReference>
<reference evidence="6 7" key="1">
    <citation type="submission" date="2024-01" db="EMBL/GenBank/DDBJ databases">
        <authorList>
            <person name="Allen C."/>
            <person name="Tagirdzhanova G."/>
        </authorList>
    </citation>
    <scope>NUCLEOTIDE SEQUENCE [LARGE SCALE GENOMIC DNA]</scope>
</reference>
<dbReference type="Pfam" id="PF01488">
    <property type="entry name" value="Shikimate_DH"/>
    <property type="match status" value="1"/>
</dbReference>
<sequence length="888" mass="98294">MAAPLSVPPPNQRLFDPDASIVLVGCRGAGKRTLGFIGAMHLRRRLVTEDHYFEQVTGVSRGHFLARHGGEAFARRNAEVFRQMLENNPRRCIIECGMSSLAEDAQVALRAYGEAHPVIYVHREREQILRFLDATDADQLLRADQSHRQCANLEYFNLYDPYRGCSSATGSNGDSNSSGASSPWDHQNGAYGTLRNTSAANSSSNSNGQSNQSNQSNPLAGSSSRLFYAKEDFTRFLDLLRELPWRKQWSESPFSINALPPEFRAYSYVLRLRLSDLLDMELEMEDFEARGDCVELIIDHWPEDMLGVIARQVALIRRKLTMPIIYSVEEKPREERTRPQEERDRVDTELYELGLRLNVEYLSLDLNRNNDLVRHVLARRGRTNIIGNFWYPGLTAPRWSSSILVQEYERAKALGCNVVRIVCFCTGGSAADEPVKFKARIAQIVPDPKPPLVTYDYSLLGIRLPLQGRIMNPVKHPDMPNRRDHIASVATSKSAMQMQFQRGVADALQFYTIGSRISYSMSPALHTAAYAFCGMSHTFHSAECSTLDDLQRLFLSTTSPGNPTFGGATLASPFKVAIRPYLELESQHAAALGAVNVILPMRGQPDTLIEHVKARNKAGKCSEFYGDNTDWSSIYKCIQRALSPRNVVQPSRTTALVIGAGGMARAAIYSLIRLGCRHIFIYNRTPQNAEDVATHFNNWAAQSQGQTSAAAAATASGMSTPTTIANGASPAVAGNINNNNNKLCHVLGSMSDPWPAEFQQPTMIVSCVPALNTDGSPAAAFEMPRQWLNSPTGGVVVELAYDPLITPLVAQMQTIRDTVSPAWVVVDGLEVVSEMAIEAFELMTDRMAPKRLMRSVCRQAWDQQQRGMSTSSYTLSAPATIDAMTDGP</sequence>
<gene>
    <name evidence="6" type="ORF">SCUCBS95973_003527</name>
</gene>
<dbReference type="Proteomes" id="UP001642405">
    <property type="component" value="Unassembled WGS sequence"/>
</dbReference>
<evidence type="ECO:0000256" key="2">
    <source>
        <dbReference type="ARBA" id="ARBA00009349"/>
    </source>
</evidence>
<accession>A0ABP0BFY5</accession>
<dbReference type="InterPro" id="IPR031322">
    <property type="entry name" value="Shikimate/glucono_kinase"/>
</dbReference>
<organism evidence="6 7">
    <name type="scientific">Sporothrix curviconia</name>
    <dbReference type="NCBI Taxonomy" id="1260050"/>
    <lineage>
        <taxon>Eukaryota</taxon>
        <taxon>Fungi</taxon>
        <taxon>Dikarya</taxon>
        <taxon>Ascomycota</taxon>
        <taxon>Pezizomycotina</taxon>
        <taxon>Sordariomycetes</taxon>
        <taxon>Sordariomycetidae</taxon>
        <taxon>Ophiostomatales</taxon>
        <taxon>Ophiostomataceae</taxon>
        <taxon>Sporothrix</taxon>
    </lineage>
</organism>
<dbReference type="SUPFAM" id="SSF53223">
    <property type="entry name" value="Aminoacid dehydrogenase-like, N-terminal domain"/>
    <property type="match status" value="1"/>
</dbReference>